<proteinExistence type="predicted"/>
<dbReference type="AlphaFoldDB" id="A0A1T0AVR9"/>
<dbReference type="SUPFAM" id="SSF53254">
    <property type="entry name" value="Phosphoglycerate mutase-like"/>
    <property type="match status" value="1"/>
</dbReference>
<dbReference type="OrthoDB" id="92610at2"/>
<dbReference type="Pfam" id="PF00300">
    <property type="entry name" value="His_Phos_1"/>
    <property type="match status" value="1"/>
</dbReference>
<evidence type="ECO:0000313" key="3">
    <source>
        <dbReference type="Proteomes" id="UP000190023"/>
    </source>
</evidence>
<reference evidence="2 3" key="1">
    <citation type="submission" date="2017-02" db="EMBL/GenBank/DDBJ databases">
        <title>Draft genome sequence of Haemophilus felis CCUG 31170 type strain.</title>
        <authorList>
            <person name="Engstrom-Jakobsson H."/>
            <person name="Salva-Serra F."/>
            <person name="Thorell K."/>
            <person name="Gonzales-Siles L."/>
            <person name="Karlsson R."/>
            <person name="Boulund F."/>
            <person name="Engstrand L."/>
            <person name="Kristiansson E."/>
            <person name="Moore E."/>
        </authorList>
    </citation>
    <scope>NUCLEOTIDE SEQUENCE [LARGE SCALE GENOMIC DNA]</scope>
    <source>
        <strain evidence="2 3">CCUG 31170</strain>
    </source>
</reference>
<protein>
    <submittedName>
        <fullName evidence="2">Phosphohistidine phosphatase SixA</fullName>
    </submittedName>
</protein>
<dbReference type="GO" id="GO:0005737">
    <property type="term" value="C:cytoplasm"/>
    <property type="evidence" value="ECO:0007669"/>
    <property type="project" value="InterPro"/>
</dbReference>
<dbReference type="EMBL" id="MUYB01000055">
    <property type="protein sequence ID" value="OOS00488.1"/>
    <property type="molecule type" value="Genomic_DNA"/>
</dbReference>
<dbReference type="PANTHER" id="PTHR20935">
    <property type="entry name" value="PHOSPHOGLYCERATE MUTASE-RELATED"/>
    <property type="match status" value="1"/>
</dbReference>
<dbReference type="Proteomes" id="UP000190023">
    <property type="component" value="Unassembled WGS sequence"/>
</dbReference>
<dbReference type="STRING" id="123822.B0188_10550"/>
<keyword evidence="1" id="KW-0378">Hydrolase</keyword>
<evidence type="ECO:0000313" key="2">
    <source>
        <dbReference type="EMBL" id="OOS00488.1"/>
    </source>
</evidence>
<evidence type="ECO:0000256" key="1">
    <source>
        <dbReference type="ARBA" id="ARBA00022801"/>
    </source>
</evidence>
<dbReference type="InterPro" id="IPR013078">
    <property type="entry name" value="His_Pase_superF_clade-1"/>
</dbReference>
<dbReference type="GO" id="GO:0101006">
    <property type="term" value="F:protein histidine phosphatase activity"/>
    <property type="evidence" value="ECO:0007669"/>
    <property type="project" value="InterPro"/>
</dbReference>
<accession>A0A1T0AVR9</accession>
<dbReference type="InterPro" id="IPR029033">
    <property type="entry name" value="His_PPase_superfam"/>
</dbReference>
<dbReference type="Gene3D" id="3.40.50.1240">
    <property type="entry name" value="Phosphoglycerate mutase-like"/>
    <property type="match status" value="1"/>
</dbReference>
<dbReference type="NCBIfam" id="TIGR00249">
    <property type="entry name" value="sixA"/>
    <property type="match status" value="1"/>
</dbReference>
<dbReference type="SMART" id="SM00855">
    <property type="entry name" value="PGAM"/>
    <property type="match status" value="1"/>
</dbReference>
<keyword evidence="3" id="KW-1185">Reference proteome</keyword>
<gene>
    <name evidence="2" type="ORF">B0188_10550</name>
</gene>
<name>A0A1T0AVR9_9PAST</name>
<dbReference type="CDD" id="cd07067">
    <property type="entry name" value="HP_PGM_like"/>
    <property type="match status" value="1"/>
</dbReference>
<dbReference type="InterPro" id="IPR051021">
    <property type="entry name" value="Mito_Ser/Thr_phosphatase"/>
</dbReference>
<sequence length="152" mass="17071">MKIVVMRHGEAEMLANSDRERPLTLRGQQQATAQGTLLKTLVMFDKVLVSPYVRAQETFQYVNQAYDGQLGDKMETWSGVTPNGHAETVVDYLTVLSEQNIQSVLLISHLPLVGDIIGALGLRYLVKFYPATFAEIEWNQQVGKLLQSRDAF</sequence>
<dbReference type="InterPro" id="IPR004449">
    <property type="entry name" value="SixA"/>
</dbReference>
<comment type="caution">
    <text evidence="2">The sequence shown here is derived from an EMBL/GenBank/DDBJ whole genome shotgun (WGS) entry which is preliminary data.</text>
</comment>
<organism evidence="2 3">
    <name type="scientific">[Haemophilus] felis</name>
    <dbReference type="NCBI Taxonomy" id="123822"/>
    <lineage>
        <taxon>Bacteria</taxon>
        <taxon>Pseudomonadati</taxon>
        <taxon>Pseudomonadota</taxon>
        <taxon>Gammaproteobacteria</taxon>
        <taxon>Pasteurellales</taxon>
        <taxon>Pasteurellaceae</taxon>
    </lineage>
</organism>
<dbReference type="PANTHER" id="PTHR20935:SF1">
    <property type="entry name" value="SLL1549 PROTEIN"/>
    <property type="match status" value="1"/>
</dbReference>